<evidence type="ECO:0000313" key="3">
    <source>
        <dbReference type="Proteomes" id="UP001215598"/>
    </source>
</evidence>
<gene>
    <name evidence="2" type="ORF">B0H16DRAFT_1612461</name>
</gene>
<dbReference type="Proteomes" id="UP001215598">
    <property type="component" value="Unassembled WGS sequence"/>
</dbReference>
<comment type="caution">
    <text evidence="2">The sequence shown here is derived from an EMBL/GenBank/DDBJ whole genome shotgun (WGS) entry which is preliminary data.</text>
</comment>
<feature type="region of interest" description="Disordered" evidence="1">
    <location>
        <begin position="131"/>
        <end position="150"/>
    </location>
</feature>
<evidence type="ECO:0000256" key="1">
    <source>
        <dbReference type="SAM" id="MobiDB-lite"/>
    </source>
</evidence>
<accession>A0AAD7HBL1</accession>
<evidence type="ECO:0000313" key="2">
    <source>
        <dbReference type="EMBL" id="KAJ7717047.1"/>
    </source>
</evidence>
<feature type="region of interest" description="Disordered" evidence="1">
    <location>
        <begin position="1"/>
        <end position="53"/>
    </location>
</feature>
<dbReference type="EMBL" id="JARKIB010000283">
    <property type="protein sequence ID" value="KAJ7717047.1"/>
    <property type="molecule type" value="Genomic_DNA"/>
</dbReference>
<keyword evidence="3" id="KW-1185">Reference proteome</keyword>
<feature type="compositionally biased region" description="Low complexity" evidence="1">
    <location>
        <begin position="13"/>
        <end position="32"/>
    </location>
</feature>
<organism evidence="2 3">
    <name type="scientific">Mycena metata</name>
    <dbReference type="NCBI Taxonomy" id="1033252"/>
    <lineage>
        <taxon>Eukaryota</taxon>
        <taxon>Fungi</taxon>
        <taxon>Dikarya</taxon>
        <taxon>Basidiomycota</taxon>
        <taxon>Agaricomycotina</taxon>
        <taxon>Agaricomycetes</taxon>
        <taxon>Agaricomycetidae</taxon>
        <taxon>Agaricales</taxon>
        <taxon>Marasmiineae</taxon>
        <taxon>Mycenaceae</taxon>
        <taxon>Mycena</taxon>
    </lineage>
</organism>
<dbReference type="AlphaFoldDB" id="A0AAD7HBL1"/>
<protein>
    <submittedName>
        <fullName evidence="2">Uncharacterized protein</fullName>
    </submittedName>
</protein>
<proteinExistence type="predicted"/>
<reference evidence="2" key="1">
    <citation type="submission" date="2023-03" db="EMBL/GenBank/DDBJ databases">
        <title>Massive genome expansion in bonnet fungi (Mycena s.s.) driven by repeated elements and novel gene families across ecological guilds.</title>
        <authorList>
            <consortium name="Lawrence Berkeley National Laboratory"/>
            <person name="Harder C.B."/>
            <person name="Miyauchi S."/>
            <person name="Viragh M."/>
            <person name="Kuo A."/>
            <person name="Thoen E."/>
            <person name="Andreopoulos B."/>
            <person name="Lu D."/>
            <person name="Skrede I."/>
            <person name="Drula E."/>
            <person name="Henrissat B."/>
            <person name="Morin E."/>
            <person name="Kohler A."/>
            <person name="Barry K."/>
            <person name="LaButti K."/>
            <person name="Morin E."/>
            <person name="Salamov A."/>
            <person name="Lipzen A."/>
            <person name="Mereny Z."/>
            <person name="Hegedus B."/>
            <person name="Baldrian P."/>
            <person name="Stursova M."/>
            <person name="Weitz H."/>
            <person name="Taylor A."/>
            <person name="Grigoriev I.V."/>
            <person name="Nagy L.G."/>
            <person name="Martin F."/>
            <person name="Kauserud H."/>
        </authorList>
    </citation>
    <scope>NUCLEOTIDE SEQUENCE</scope>
    <source>
        <strain evidence="2">CBHHK182m</strain>
    </source>
</reference>
<sequence>MSPSMPINITILASPASSTASSPSSSSSSSRSGVYIPVHKRARSDPVASEPKRTLPVYTPAELMQLAQSPLSRHLSAATHAALHAQEELAVIALSKRQQRSREYIQRRNDVEHVQESKNNLNTVAAVAPRRRPVGRAAERSSGPNSRRNVAASRFMDAASWRGPTRHMEALPVSLAV</sequence>
<name>A0AAD7HBL1_9AGAR</name>